<feature type="domain" description="Zinc knuckle CX2CX4HX4C" evidence="2">
    <location>
        <begin position="195"/>
        <end position="243"/>
    </location>
</feature>
<feature type="region of interest" description="Disordered" evidence="1">
    <location>
        <begin position="356"/>
        <end position="434"/>
    </location>
</feature>
<feature type="compositionally biased region" description="Basic and acidic residues" evidence="1">
    <location>
        <begin position="415"/>
        <end position="426"/>
    </location>
</feature>
<dbReference type="Gramene" id="TVU44672">
    <property type="protein sequence ID" value="TVU44672"/>
    <property type="gene ID" value="EJB05_04120"/>
</dbReference>
<evidence type="ECO:0000256" key="1">
    <source>
        <dbReference type="SAM" id="MobiDB-lite"/>
    </source>
</evidence>
<proteinExistence type="predicted"/>
<dbReference type="EMBL" id="RWGY01000004">
    <property type="protein sequence ID" value="TVU44672.1"/>
    <property type="molecule type" value="Genomic_DNA"/>
</dbReference>
<reference evidence="3 4" key="1">
    <citation type="journal article" date="2019" name="Sci. Rep.">
        <title>A high-quality genome of Eragrostis curvula grass provides insights into Poaceae evolution and supports new strategies to enhance forage quality.</title>
        <authorList>
            <person name="Carballo J."/>
            <person name="Santos B.A.C.M."/>
            <person name="Zappacosta D."/>
            <person name="Garbus I."/>
            <person name="Selva J.P."/>
            <person name="Gallo C.A."/>
            <person name="Diaz A."/>
            <person name="Albertini E."/>
            <person name="Caccamo M."/>
            <person name="Echenique V."/>
        </authorList>
    </citation>
    <scope>NUCLEOTIDE SEQUENCE [LARGE SCALE GENOMIC DNA]</scope>
    <source>
        <strain evidence="4">cv. Victoria</strain>
        <tissue evidence="3">Leaf</tissue>
    </source>
</reference>
<dbReference type="OrthoDB" id="696363at2759"/>
<protein>
    <recommendedName>
        <fullName evidence="2">Zinc knuckle CX2CX4HX4C domain-containing protein</fullName>
    </recommendedName>
</protein>
<feature type="compositionally biased region" description="Polar residues" evidence="1">
    <location>
        <begin position="386"/>
        <end position="412"/>
    </location>
</feature>
<keyword evidence="4" id="KW-1185">Reference proteome</keyword>
<evidence type="ECO:0000313" key="3">
    <source>
        <dbReference type="EMBL" id="TVU44672.1"/>
    </source>
</evidence>
<organism evidence="3 4">
    <name type="scientific">Eragrostis curvula</name>
    <name type="common">weeping love grass</name>
    <dbReference type="NCBI Taxonomy" id="38414"/>
    <lineage>
        <taxon>Eukaryota</taxon>
        <taxon>Viridiplantae</taxon>
        <taxon>Streptophyta</taxon>
        <taxon>Embryophyta</taxon>
        <taxon>Tracheophyta</taxon>
        <taxon>Spermatophyta</taxon>
        <taxon>Magnoliopsida</taxon>
        <taxon>Liliopsida</taxon>
        <taxon>Poales</taxon>
        <taxon>Poaceae</taxon>
        <taxon>PACMAD clade</taxon>
        <taxon>Chloridoideae</taxon>
        <taxon>Eragrostideae</taxon>
        <taxon>Eragrostidinae</taxon>
        <taxon>Eragrostis</taxon>
    </lineage>
</organism>
<sequence>MDPDPEPPLPLPNNPSAELDFDFQSLNISHKEEIQIDFENQIQEPVSSPFKLLFKAGPPVGKGSRNVTIFMFERAMRAAWGSRFYKVKQVDENIFMAYFRTEEDQRWVWQKQPWIAERETMMVEWADPSGRRPKESYTFRYLPVNIHLYGIPRSLRSVDLIEKIIEKIGVKDNSVVMTGNAMFRIPEYVIARVILDVMKPLLDSITISISKEKKIKVYIHYEKLVKVCNFCGHLFHNVSSCNKRQAFIWKLNPADAIKVPEEIYGKWRTQEQEIPAEAREDEENNSWDPYIQSFKDFFGKSAAASSSPNASAGSMNKEGIFSENSSRLQMVPSAGKQSSAINATVQGMAGDNLQLPERSREKSFPTSQVQPGKGIFGHGPPPFLSPSDNIQNQWSQGQTHSWWQTKSRSGGNYQHDADKLKEDDKNLSTGFDQTKCRTDDSDMLVDDEVNHAATILTDGAMAPALKAPRAP</sequence>
<dbReference type="Proteomes" id="UP000324897">
    <property type="component" value="Chromosome 5"/>
</dbReference>
<dbReference type="AlphaFoldDB" id="A0A5J9W7I6"/>
<dbReference type="PANTHER" id="PTHR31286">
    <property type="entry name" value="GLYCINE-RICH CELL WALL STRUCTURAL PROTEIN 1.8-LIKE"/>
    <property type="match status" value="1"/>
</dbReference>
<dbReference type="InterPro" id="IPR025836">
    <property type="entry name" value="Zn_knuckle_CX2CX4HX4C"/>
</dbReference>
<accession>A0A5J9W7I6</accession>
<gene>
    <name evidence="3" type="ORF">EJB05_04120</name>
</gene>
<evidence type="ECO:0000313" key="4">
    <source>
        <dbReference type="Proteomes" id="UP000324897"/>
    </source>
</evidence>
<dbReference type="InterPro" id="IPR040256">
    <property type="entry name" value="At4g02000-like"/>
</dbReference>
<evidence type="ECO:0000259" key="2">
    <source>
        <dbReference type="Pfam" id="PF14392"/>
    </source>
</evidence>
<comment type="caution">
    <text evidence="3">The sequence shown here is derived from an EMBL/GenBank/DDBJ whole genome shotgun (WGS) entry which is preliminary data.</text>
</comment>
<dbReference type="PANTHER" id="PTHR31286:SF167">
    <property type="entry name" value="OS09G0268800 PROTEIN"/>
    <property type="match status" value="1"/>
</dbReference>
<feature type="non-terminal residue" evidence="3">
    <location>
        <position position="1"/>
    </location>
</feature>
<name>A0A5J9W7I6_9POAL</name>
<dbReference type="Pfam" id="PF14392">
    <property type="entry name" value="zf-CCHC_4"/>
    <property type="match status" value="1"/>
</dbReference>